<name>A0ABS5DSK4_9BURK</name>
<feature type="transmembrane region" description="Helical" evidence="1">
    <location>
        <begin position="33"/>
        <end position="54"/>
    </location>
</feature>
<keyword evidence="1" id="KW-1133">Transmembrane helix</keyword>
<protein>
    <recommendedName>
        <fullName evidence="4">Tat pathway signal sequence</fullName>
    </recommendedName>
</protein>
<dbReference type="Proteomes" id="UP000672097">
    <property type="component" value="Unassembled WGS sequence"/>
</dbReference>
<accession>A0ABS5DSK4</accession>
<proteinExistence type="predicted"/>
<dbReference type="Pfam" id="PF20327">
    <property type="entry name" value="DUF6622"/>
    <property type="match status" value="1"/>
</dbReference>
<feature type="transmembrane region" description="Helical" evidence="1">
    <location>
        <begin position="60"/>
        <end position="79"/>
    </location>
</feature>
<keyword evidence="1" id="KW-0472">Membrane</keyword>
<organism evidence="2 3">
    <name type="scientific">Ideonella paludis</name>
    <dbReference type="NCBI Taxonomy" id="1233411"/>
    <lineage>
        <taxon>Bacteria</taxon>
        <taxon>Pseudomonadati</taxon>
        <taxon>Pseudomonadota</taxon>
        <taxon>Betaproteobacteria</taxon>
        <taxon>Burkholderiales</taxon>
        <taxon>Sphaerotilaceae</taxon>
        <taxon>Ideonella</taxon>
    </lineage>
</organism>
<dbReference type="EMBL" id="JAGQDG010000001">
    <property type="protein sequence ID" value="MBQ0934114.1"/>
    <property type="molecule type" value="Genomic_DNA"/>
</dbReference>
<evidence type="ECO:0000256" key="1">
    <source>
        <dbReference type="SAM" id="Phobius"/>
    </source>
</evidence>
<feature type="transmembrane region" description="Helical" evidence="1">
    <location>
        <begin position="6"/>
        <end position="21"/>
    </location>
</feature>
<feature type="transmembrane region" description="Helical" evidence="1">
    <location>
        <begin position="100"/>
        <end position="119"/>
    </location>
</feature>
<keyword evidence="3" id="KW-1185">Reference proteome</keyword>
<gene>
    <name evidence="2" type="ORF">KAK11_02155</name>
</gene>
<reference evidence="2 3" key="1">
    <citation type="submission" date="2021-04" db="EMBL/GenBank/DDBJ databases">
        <title>The genome sequence of type strain Ideonella paludis KCTC 32238.</title>
        <authorList>
            <person name="Liu Y."/>
        </authorList>
    </citation>
    <scope>NUCLEOTIDE SEQUENCE [LARGE SCALE GENOMIC DNA]</scope>
    <source>
        <strain evidence="2 3">KCTC 32238</strain>
    </source>
</reference>
<feature type="transmembrane region" description="Helical" evidence="1">
    <location>
        <begin position="125"/>
        <end position="149"/>
    </location>
</feature>
<dbReference type="InterPro" id="IPR046730">
    <property type="entry name" value="DUF6622"/>
</dbReference>
<keyword evidence="1" id="KW-0812">Transmembrane</keyword>
<sequence>MWSHIPVWVFAILLGLIAIGLRQTRTRVVKPTVLVSVAAGLLVYSAWGVTSAFGMQWAPLLAWAVGLSAALVGLMRWVAPQGLVRQGRAVQVPGSWLPMALLLSIFLAKFALGMAHGLGASFAHATWFVLLASAVFGLLSGSFAARAWAVRRFARG</sequence>
<evidence type="ECO:0000313" key="2">
    <source>
        <dbReference type="EMBL" id="MBQ0934114.1"/>
    </source>
</evidence>
<evidence type="ECO:0008006" key="4">
    <source>
        <dbReference type="Google" id="ProtNLM"/>
    </source>
</evidence>
<dbReference type="RefSeq" id="WP_210805680.1">
    <property type="nucleotide sequence ID" value="NZ_JAGQDG010000001.1"/>
</dbReference>
<comment type="caution">
    <text evidence="2">The sequence shown here is derived from an EMBL/GenBank/DDBJ whole genome shotgun (WGS) entry which is preliminary data.</text>
</comment>
<evidence type="ECO:0000313" key="3">
    <source>
        <dbReference type="Proteomes" id="UP000672097"/>
    </source>
</evidence>